<evidence type="ECO:0000313" key="9">
    <source>
        <dbReference type="Proteomes" id="UP000474077"/>
    </source>
</evidence>
<keyword evidence="2" id="KW-0238">DNA-binding</keyword>
<dbReference type="Proteomes" id="UP000487596">
    <property type="component" value="Unassembled WGS sequence"/>
</dbReference>
<dbReference type="PANTHER" id="PTHR43280:SF32">
    <property type="entry name" value="TRANSCRIPTIONAL REGULATORY PROTEIN"/>
    <property type="match status" value="1"/>
</dbReference>
<evidence type="ECO:0000313" key="8">
    <source>
        <dbReference type="Proteomes" id="UP000183040"/>
    </source>
</evidence>
<protein>
    <submittedName>
        <fullName evidence="5">AraC family transcriptional regulator</fullName>
    </submittedName>
    <submittedName>
        <fullName evidence="7">Helix-turn-helix domain-containing protein</fullName>
    </submittedName>
</protein>
<dbReference type="Pfam" id="PF12833">
    <property type="entry name" value="HTH_18"/>
    <property type="match status" value="1"/>
</dbReference>
<feature type="domain" description="HTH araC/xylS-type" evidence="4">
    <location>
        <begin position="211"/>
        <end position="289"/>
    </location>
</feature>
<evidence type="ECO:0000256" key="2">
    <source>
        <dbReference type="ARBA" id="ARBA00023125"/>
    </source>
</evidence>
<dbReference type="InterPro" id="IPR009057">
    <property type="entry name" value="Homeodomain-like_sf"/>
</dbReference>
<keyword evidence="1" id="KW-0805">Transcription regulation</keyword>
<proteinExistence type="predicted"/>
<evidence type="ECO:0000256" key="3">
    <source>
        <dbReference type="ARBA" id="ARBA00023163"/>
    </source>
</evidence>
<dbReference type="PROSITE" id="PS01124">
    <property type="entry name" value="HTH_ARAC_FAMILY_2"/>
    <property type="match status" value="1"/>
</dbReference>
<reference evidence="9 10" key="2">
    <citation type="journal article" date="2019" name="Nat. Med.">
        <title>A library of human gut bacterial isolates paired with longitudinal multiomics data enables mechanistic microbiome research.</title>
        <authorList>
            <person name="Poyet M."/>
            <person name="Groussin M."/>
            <person name="Gibbons S.M."/>
            <person name="Avila-Pacheco J."/>
            <person name="Jiang X."/>
            <person name="Kearney S.M."/>
            <person name="Perrotta A.R."/>
            <person name="Berdy B."/>
            <person name="Zhao S."/>
            <person name="Lieberman T.D."/>
            <person name="Swanson P.K."/>
            <person name="Smith M."/>
            <person name="Roesemann S."/>
            <person name="Alexander J.E."/>
            <person name="Rich S.A."/>
            <person name="Livny J."/>
            <person name="Vlamakis H."/>
            <person name="Clish C."/>
            <person name="Bullock K."/>
            <person name="Deik A."/>
            <person name="Scott J."/>
            <person name="Pierce K.A."/>
            <person name="Xavier R.J."/>
            <person name="Alm E.J."/>
        </authorList>
    </citation>
    <scope>NUCLEOTIDE SEQUENCE [LARGE SCALE GENOMIC DNA]</scope>
    <source>
        <strain evidence="6 10">BIOML-A62</strain>
        <strain evidence="5 9">BIOML-A73</strain>
    </source>
</reference>
<dbReference type="Gene3D" id="1.10.10.60">
    <property type="entry name" value="Homeodomain-like"/>
    <property type="match status" value="1"/>
</dbReference>
<organism evidence="7 8">
    <name type="scientific">Bacteroides xylanisolvens</name>
    <dbReference type="NCBI Taxonomy" id="371601"/>
    <lineage>
        <taxon>Bacteria</taxon>
        <taxon>Pseudomonadati</taxon>
        <taxon>Bacteroidota</taxon>
        <taxon>Bacteroidia</taxon>
        <taxon>Bacteroidales</taxon>
        <taxon>Bacteroidaceae</taxon>
        <taxon>Bacteroides</taxon>
    </lineage>
</organism>
<dbReference type="EMBL" id="FNRP01000002">
    <property type="protein sequence ID" value="SEA09460.1"/>
    <property type="molecule type" value="Genomic_DNA"/>
</dbReference>
<evidence type="ECO:0000313" key="6">
    <source>
        <dbReference type="EMBL" id="KAB6141592.1"/>
    </source>
</evidence>
<evidence type="ECO:0000313" key="7">
    <source>
        <dbReference type="EMBL" id="SEA09460.1"/>
    </source>
</evidence>
<keyword evidence="3" id="KW-0804">Transcription</keyword>
<dbReference type="Proteomes" id="UP000183040">
    <property type="component" value="Unassembled WGS sequence"/>
</dbReference>
<dbReference type="Proteomes" id="UP000474077">
    <property type="component" value="Unassembled WGS sequence"/>
</dbReference>
<sequence length="298" mass="35196">MEKNQPYKQDKVFDNILETEEFNVYTKIDDLPLDENPMYLEEGINGICTGGSALFNVFGNKRRIVSNDLVVIFPFQLASVTEISSDFSMTFLKVPKSLFMDTISGICIPTLDFFFYMRKNFSTPLYDEECQRFIHFCNILIFRINLPRNLFRRESIMQLLRVFYWDIYVAYKRNPKAAELVKYTRKEKLLFDFFCLVIEFHTVSRDVAFYAKKMCVSAKHLTMVITDMSGRSAKDWIIDYSLLEIKALLRDSDLEIKEVASRTNFQSNSVMTRFFREHTGMTPSEYRERIYVKNEIDL</sequence>
<dbReference type="InterPro" id="IPR018060">
    <property type="entry name" value="HTH_AraC"/>
</dbReference>
<dbReference type="AlphaFoldDB" id="A0A1H3YCW3"/>
<evidence type="ECO:0000313" key="10">
    <source>
        <dbReference type="Proteomes" id="UP000487596"/>
    </source>
</evidence>
<evidence type="ECO:0000313" key="5">
    <source>
        <dbReference type="EMBL" id="KAB6080487.1"/>
    </source>
</evidence>
<name>A0A1H3YCW3_9BACE</name>
<reference evidence="7 8" key="1">
    <citation type="submission" date="2016-10" db="EMBL/GenBank/DDBJ databases">
        <authorList>
            <person name="de Groot N.N."/>
        </authorList>
    </citation>
    <scope>NUCLEOTIDE SEQUENCE [LARGE SCALE GENOMIC DNA]</scope>
    <source>
        <strain evidence="7 8">NLAE-zl-G339</strain>
    </source>
</reference>
<dbReference type="EMBL" id="WDEH01000005">
    <property type="protein sequence ID" value="KAB6141592.1"/>
    <property type="molecule type" value="Genomic_DNA"/>
</dbReference>
<dbReference type="RefSeq" id="WP_022198993.1">
    <property type="nucleotide sequence ID" value="NZ_AP031409.1"/>
</dbReference>
<dbReference type="EMBL" id="WDER01000052">
    <property type="protein sequence ID" value="KAB6080487.1"/>
    <property type="molecule type" value="Genomic_DNA"/>
</dbReference>
<evidence type="ECO:0000256" key="1">
    <source>
        <dbReference type="ARBA" id="ARBA00023015"/>
    </source>
</evidence>
<dbReference type="GO" id="GO:0003700">
    <property type="term" value="F:DNA-binding transcription factor activity"/>
    <property type="evidence" value="ECO:0007669"/>
    <property type="project" value="InterPro"/>
</dbReference>
<accession>A0A1H3YCW3</accession>
<gene>
    <name evidence="6" type="ORF">GA424_05110</name>
    <name evidence="5" type="ORF">GA560_16820</name>
    <name evidence="7" type="ORF">SAMN04487924_102169</name>
</gene>
<dbReference type="PANTHER" id="PTHR43280">
    <property type="entry name" value="ARAC-FAMILY TRANSCRIPTIONAL REGULATOR"/>
    <property type="match status" value="1"/>
</dbReference>
<dbReference type="SMART" id="SM00342">
    <property type="entry name" value="HTH_ARAC"/>
    <property type="match status" value="1"/>
</dbReference>
<evidence type="ECO:0000259" key="4">
    <source>
        <dbReference type="PROSITE" id="PS01124"/>
    </source>
</evidence>
<dbReference type="GO" id="GO:0043565">
    <property type="term" value="F:sequence-specific DNA binding"/>
    <property type="evidence" value="ECO:0007669"/>
    <property type="project" value="InterPro"/>
</dbReference>
<dbReference type="SUPFAM" id="SSF46689">
    <property type="entry name" value="Homeodomain-like"/>
    <property type="match status" value="1"/>
</dbReference>